<dbReference type="InterPro" id="IPR015797">
    <property type="entry name" value="NUDIX_hydrolase-like_dom_sf"/>
</dbReference>
<dbReference type="Gene3D" id="3.90.79.10">
    <property type="entry name" value="Nucleoside Triphosphate Pyrophosphohydrolase"/>
    <property type="match status" value="1"/>
</dbReference>
<dbReference type="GO" id="GO:0000290">
    <property type="term" value="P:deadenylation-dependent decapping of nuclear-transcribed mRNA"/>
    <property type="evidence" value="ECO:0007669"/>
    <property type="project" value="TreeGrafter"/>
</dbReference>
<dbReference type="PROSITE" id="PS51462">
    <property type="entry name" value="NUDIX"/>
    <property type="match status" value="1"/>
</dbReference>
<feature type="non-terminal residue" evidence="3">
    <location>
        <position position="1"/>
    </location>
</feature>
<proteinExistence type="predicted"/>
<evidence type="ECO:0000259" key="2">
    <source>
        <dbReference type="PROSITE" id="PS51462"/>
    </source>
</evidence>
<dbReference type="PANTHER" id="PTHR23114:SF17">
    <property type="entry name" value="M7GPPPN-MRNA HYDROLASE"/>
    <property type="match status" value="1"/>
</dbReference>
<name>A0A1B6IES8_9HEMI</name>
<dbReference type="AlphaFoldDB" id="A0A1B6IES8"/>
<dbReference type="PANTHER" id="PTHR23114">
    <property type="entry name" value="M7GPPPN-MRNA HYDROLASE"/>
    <property type="match status" value="1"/>
</dbReference>
<feature type="domain" description="Nudix hydrolase" evidence="2">
    <location>
        <begin position="11"/>
        <end position="107"/>
    </location>
</feature>
<evidence type="ECO:0000256" key="1">
    <source>
        <dbReference type="ARBA" id="ARBA00022801"/>
    </source>
</evidence>
<dbReference type="InterPro" id="IPR000086">
    <property type="entry name" value="NUDIX_hydrolase_dom"/>
</dbReference>
<feature type="non-terminal residue" evidence="3">
    <location>
        <position position="107"/>
    </location>
</feature>
<gene>
    <name evidence="3" type="ORF">g.58136</name>
</gene>
<sequence length="107" mass="12166">RDYAAFKAYKQTIRVYGTMMFSRGFTHCLLVQQQGASTAITFPKGKKSKNETGIECAIRETREEVGIDISDKITDISVTIFDKITLYFAFNVDMNLCFKTSTRNEIS</sequence>
<dbReference type="SUPFAM" id="SSF55811">
    <property type="entry name" value="Nudix"/>
    <property type="match status" value="1"/>
</dbReference>
<reference evidence="3" key="1">
    <citation type="submission" date="2015-11" db="EMBL/GenBank/DDBJ databases">
        <title>De novo transcriptome assembly of four potential Pierce s Disease insect vectors from Arizona vineyards.</title>
        <authorList>
            <person name="Tassone E.E."/>
        </authorList>
    </citation>
    <scope>NUCLEOTIDE SEQUENCE</scope>
</reference>
<dbReference type="PROSITE" id="PS00893">
    <property type="entry name" value="NUDIX_BOX"/>
    <property type="match status" value="1"/>
</dbReference>
<dbReference type="GO" id="GO:0005737">
    <property type="term" value="C:cytoplasm"/>
    <property type="evidence" value="ECO:0007669"/>
    <property type="project" value="TreeGrafter"/>
</dbReference>
<organism evidence="3">
    <name type="scientific">Homalodisca liturata</name>
    <dbReference type="NCBI Taxonomy" id="320908"/>
    <lineage>
        <taxon>Eukaryota</taxon>
        <taxon>Metazoa</taxon>
        <taxon>Ecdysozoa</taxon>
        <taxon>Arthropoda</taxon>
        <taxon>Hexapoda</taxon>
        <taxon>Insecta</taxon>
        <taxon>Pterygota</taxon>
        <taxon>Neoptera</taxon>
        <taxon>Paraneoptera</taxon>
        <taxon>Hemiptera</taxon>
        <taxon>Auchenorrhyncha</taxon>
        <taxon>Membracoidea</taxon>
        <taxon>Cicadellidae</taxon>
        <taxon>Cicadellinae</taxon>
        <taxon>Proconiini</taxon>
        <taxon>Homalodisca</taxon>
    </lineage>
</organism>
<evidence type="ECO:0000313" key="3">
    <source>
        <dbReference type="EMBL" id="JAS85400.1"/>
    </source>
</evidence>
<dbReference type="GO" id="GO:0016787">
    <property type="term" value="F:hydrolase activity"/>
    <property type="evidence" value="ECO:0007669"/>
    <property type="project" value="UniProtKB-KW"/>
</dbReference>
<keyword evidence="1" id="KW-0378">Hydrolase</keyword>
<protein>
    <recommendedName>
        <fullName evidence="2">Nudix hydrolase domain-containing protein</fullName>
    </recommendedName>
</protein>
<accession>A0A1B6IES8</accession>
<dbReference type="Pfam" id="PF00293">
    <property type="entry name" value="NUDIX"/>
    <property type="match status" value="1"/>
</dbReference>
<dbReference type="InterPro" id="IPR020084">
    <property type="entry name" value="NUDIX_hydrolase_CS"/>
</dbReference>
<dbReference type="EMBL" id="GECU01022306">
    <property type="protein sequence ID" value="JAS85400.1"/>
    <property type="molecule type" value="Transcribed_RNA"/>
</dbReference>